<feature type="compositionally biased region" description="Pro residues" evidence="1">
    <location>
        <begin position="32"/>
        <end position="46"/>
    </location>
</feature>
<sequence length="330" mass="37224">MAAQYQREDLLKAGREGFAILDAMYGRQAKISPPPPPPPPPTPTPAPHFHHHHRGHQYEYYDHQQSYYVYRGPRVVTVIREPAVIDSYQAVQLYGGTMTIEYERVAVRDAKLDLDKRNGEVCWKYQDGESSYPSSDSEAREVGFCGLVENKDNEKCLGRDCVVGLMVYKSENPHKSMGQEFAYEEGVLRSPNYKLGSVGGSLSKNDIGHGVSVEVVELVSIPVVVVEGLDILDGISPISSKRRRERKSCYSIKRHSMQTRFSKTKEITKAINNKEKETVGNAKQQVRESHSDLDKVNQLAEAHRVVWNLVHKRWGVKREETNCDKLGAAA</sequence>
<dbReference type="Proteomes" id="UP000323000">
    <property type="component" value="Chromosome 1"/>
</dbReference>
<gene>
    <name evidence="2" type="ORF">EZV62_000255</name>
</gene>
<evidence type="ECO:0000313" key="2">
    <source>
        <dbReference type="EMBL" id="TXG71676.1"/>
    </source>
</evidence>
<dbReference type="AlphaFoldDB" id="A0A5C7ITH5"/>
<dbReference type="EMBL" id="VAHF01000001">
    <property type="protein sequence ID" value="TXG71676.1"/>
    <property type="molecule type" value="Genomic_DNA"/>
</dbReference>
<evidence type="ECO:0000256" key="1">
    <source>
        <dbReference type="SAM" id="MobiDB-lite"/>
    </source>
</evidence>
<organism evidence="2 3">
    <name type="scientific">Acer yangbiense</name>
    <dbReference type="NCBI Taxonomy" id="1000413"/>
    <lineage>
        <taxon>Eukaryota</taxon>
        <taxon>Viridiplantae</taxon>
        <taxon>Streptophyta</taxon>
        <taxon>Embryophyta</taxon>
        <taxon>Tracheophyta</taxon>
        <taxon>Spermatophyta</taxon>
        <taxon>Magnoliopsida</taxon>
        <taxon>eudicotyledons</taxon>
        <taxon>Gunneridae</taxon>
        <taxon>Pentapetalae</taxon>
        <taxon>rosids</taxon>
        <taxon>malvids</taxon>
        <taxon>Sapindales</taxon>
        <taxon>Sapindaceae</taxon>
        <taxon>Hippocastanoideae</taxon>
        <taxon>Acereae</taxon>
        <taxon>Acer</taxon>
    </lineage>
</organism>
<proteinExistence type="predicted"/>
<name>A0A5C7ITH5_9ROSI</name>
<protein>
    <submittedName>
        <fullName evidence="2">Uncharacterized protein</fullName>
    </submittedName>
</protein>
<reference evidence="3" key="1">
    <citation type="journal article" date="2019" name="Gigascience">
        <title>De novo genome assembly of the endangered Acer yangbiense, a plant species with extremely small populations endemic to Yunnan Province, China.</title>
        <authorList>
            <person name="Yang J."/>
            <person name="Wariss H.M."/>
            <person name="Tao L."/>
            <person name="Zhang R."/>
            <person name="Yun Q."/>
            <person name="Hollingsworth P."/>
            <person name="Dao Z."/>
            <person name="Luo G."/>
            <person name="Guo H."/>
            <person name="Ma Y."/>
            <person name="Sun W."/>
        </authorList>
    </citation>
    <scope>NUCLEOTIDE SEQUENCE [LARGE SCALE GENOMIC DNA]</scope>
    <source>
        <strain evidence="3">cv. Malutang</strain>
    </source>
</reference>
<dbReference type="PANTHER" id="PTHR33484">
    <property type="entry name" value="BNAC07G33360D PROTEIN"/>
    <property type="match status" value="1"/>
</dbReference>
<dbReference type="OrthoDB" id="1660139at2759"/>
<feature type="region of interest" description="Disordered" evidence="1">
    <location>
        <begin position="29"/>
        <end position="53"/>
    </location>
</feature>
<accession>A0A5C7ITH5</accession>
<keyword evidence="3" id="KW-1185">Reference proteome</keyword>
<evidence type="ECO:0000313" key="3">
    <source>
        <dbReference type="Proteomes" id="UP000323000"/>
    </source>
</evidence>
<comment type="caution">
    <text evidence="2">The sequence shown here is derived from an EMBL/GenBank/DDBJ whole genome shotgun (WGS) entry which is preliminary data.</text>
</comment>